<evidence type="ECO:0000313" key="2">
    <source>
        <dbReference type="EMBL" id="KOO43549.1"/>
    </source>
</evidence>
<dbReference type="PATRIC" id="fig|284581.3.peg.1190"/>
<reference evidence="3" key="1">
    <citation type="submission" date="2015-08" db="EMBL/GenBank/DDBJ databases">
        <title>Fjat-14210 dsm16467.</title>
        <authorList>
            <person name="Liu B."/>
            <person name="Wang J."/>
            <person name="Zhu Y."/>
            <person name="Liu G."/>
            <person name="Chen Q."/>
            <person name="Chen Z."/>
            <person name="Lan J."/>
            <person name="Che J."/>
            <person name="Ge C."/>
            <person name="Shi H."/>
            <person name="Pan Z."/>
            <person name="Liu X."/>
        </authorList>
    </citation>
    <scope>NUCLEOTIDE SEQUENCE [LARGE SCALE GENOMIC DNA]</scope>
    <source>
        <strain evidence="3">DSM 16467</strain>
    </source>
</reference>
<feature type="domain" description="Putative component of 'biosynthetic module'" evidence="1">
    <location>
        <begin position="2"/>
        <end position="250"/>
    </location>
</feature>
<evidence type="ECO:0000259" key="1">
    <source>
        <dbReference type="Pfam" id="PF14266"/>
    </source>
</evidence>
<gene>
    <name evidence="2" type="ORF">AMD01_15915</name>
</gene>
<sequence>MDWIDLASTAALARKGYEEGENVYKIPQVAGRFLGVPHNEDEYAEMLYALKNETANSIVLSGNLNKVITNEHRQAIQKMLMIHTEEKGLSINRFIAFLEGERLLPKGSDESYSVHIRQSFRNVLELFASQHEKGLLDADFRRVFTDLVKWQFNHISIWLAENTRPVITWYGDATKSEQYFLLYLLLLGYDVLMFHPEATDIMKQLDHAEVFSKVFRYPKTSPLKPFPETKPVRKGTVAFRASQEIDELLHQDQSMLYKSWQFRDYLSRSITLKTTYDELYIVMRERAFIRPNFEVADETVYVPTIFSKVSGISKNKRHYWDRIHELTEYELASTIRAFPFTKEVKGNNHFHYQNALDETGRLNPDKMMAANWWRYRELPSGLQKNIASAISRYCELPKLKPMPHENMYELQLYLFTQSMEISPQLLRMLQQFDYSQSVPRLILFNTDKNGKLSRSDSAELLLMNELGVDVVLFNPTGQNDIEQFVSEDLYDDHWLEDVSFNEEFKEASLLKRVIKKIF</sequence>
<dbReference type="EMBL" id="LILC01000021">
    <property type="protein sequence ID" value="KOO43549.1"/>
    <property type="molecule type" value="Genomic_DNA"/>
</dbReference>
<proteinExistence type="predicted"/>
<feature type="domain" description="Putative component of 'biosynthetic module'" evidence="1">
    <location>
        <begin position="273"/>
        <end position="504"/>
    </location>
</feature>
<dbReference type="STRING" id="284581.AMD01_15915"/>
<dbReference type="InterPro" id="IPR025647">
    <property type="entry name" value="YceG_bac"/>
</dbReference>
<accession>A0A0M0KXK9</accession>
<name>A0A0M0KXK9_9BACI</name>
<evidence type="ECO:0000313" key="3">
    <source>
        <dbReference type="Proteomes" id="UP000037558"/>
    </source>
</evidence>
<dbReference type="Proteomes" id="UP000037558">
    <property type="component" value="Unassembled WGS sequence"/>
</dbReference>
<comment type="caution">
    <text evidence="2">The sequence shown here is derived from an EMBL/GenBank/DDBJ whole genome shotgun (WGS) entry which is preliminary data.</text>
</comment>
<keyword evidence="3" id="KW-1185">Reference proteome</keyword>
<organism evidence="2 3">
    <name type="scientific">Priestia koreensis</name>
    <dbReference type="NCBI Taxonomy" id="284581"/>
    <lineage>
        <taxon>Bacteria</taxon>
        <taxon>Bacillati</taxon>
        <taxon>Bacillota</taxon>
        <taxon>Bacilli</taxon>
        <taxon>Bacillales</taxon>
        <taxon>Bacillaceae</taxon>
        <taxon>Priestia</taxon>
    </lineage>
</organism>
<dbReference type="Pfam" id="PF14266">
    <property type="entry name" value="YceG_bac"/>
    <property type="match status" value="2"/>
</dbReference>
<protein>
    <recommendedName>
        <fullName evidence="1">Putative component of 'biosynthetic module' domain-containing protein</fullName>
    </recommendedName>
</protein>
<dbReference type="AlphaFoldDB" id="A0A0M0KXK9"/>